<feature type="domain" description="Acyl-CoA dehydrogenase C-terminal" evidence="3">
    <location>
        <begin position="237"/>
        <end position="361"/>
    </location>
</feature>
<protein>
    <submittedName>
        <fullName evidence="4">Acyl-CoA dehydrogenase</fullName>
        <ecNumber evidence="4">1.3.8.7</ecNumber>
    </submittedName>
</protein>
<dbReference type="Gene3D" id="2.40.110.10">
    <property type="entry name" value="Butyryl-CoA Dehydrogenase, subunit A, domain 2"/>
    <property type="match status" value="1"/>
</dbReference>
<dbReference type="EMBL" id="JACHMP010000001">
    <property type="protein sequence ID" value="MBB5817316.1"/>
    <property type="molecule type" value="Genomic_DNA"/>
</dbReference>
<dbReference type="Pfam" id="PF08028">
    <property type="entry name" value="Acyl-CoA_dh_2"/>
    <property type="match status" value="1"/>
</dbReference>
<evidence type="ECO:0000313" key="4">
    <source>
        <dbReference type="EMBL" id="MBB5817316.1"/>
    </source>
</evidence>
<comment type="caution">
    <text evidence="4">The sequence shown here is derived from an EMBL/GenBank/DDBJ whole genome shotgun (WGS) entry which is preliminary data.</text>
</comment>
<dbReference type="Proteomes" id="UP000540685">
    <property type="component" value="Unassembled WGS sequence"/>
</dbReference>
<dbReference type="PIRSF" id="PIRSF016578">
    <property type="entry name" value="HsaA"/>
    <property type="match status" value="1"/>
</dbReference>
<dbReference type="InterPro" id="IPR037069">
    <property type="entry name" value="AcylCoA_DH/ox_N_sf"/>
</dbReference>
<proteinExistence type="predicted"/>
<dbReference type="Gene3D" id="1.10.540.10">
    <property type="entry name" value="Acyl-CoA dehydrogenase/oxidase, N-terminal domain"/>
    <property type="match status" value="1"/>
</dbReference>
<dbReference type="PANTHER" id="PTHR43884">
    <property type="entry name" value="ACYL-COA DEHYDROGENASE"/>
    <property type="match status" value="1"/>
</dbReference>
<dbReference type="Gene3D" id="1.20.140.10">
    <property type="entry name" value="Butyryl-CoA Dehydrogenase, subunit A, domain 3"/>
    <property type="match status" value="1"/>
</dbReference>
<evidence type="ECO:0000313" key="5">
    <source>
        <dbReference type="Proteomes" id="UP000540685"/>
    </source>
</evidence>
<gene>
    <name evidence="4" type="ORF">F4562_000378</name>
</gene>
<dbReference type="RefSeq" id="WP_184540458.1">
    <property type="nucleotide sequence ID" value="NZ_JACHMP010000001.1"/>
</dbReference>
<dbReference type="AlphaFoldDB" id="A0A7W9MEC3"/>
<dbReference type="InterPro" id="IPR046373">
    <property type="entry name" value="Acyl-CoA_Oxase/DH_mid-dom_sf"/>
</dbReference>
<organism evidence="4 5">
    <name type="scientific">Streptosporangium becharense</name>
    <dbReference type="NCBI Taxonomy" id="1816182"/>
    <lineage>
        <taxon>Bacteria</taxon>
        <taxon>Bacillati</taxon>
        <taxon>Actinomycetota</taxon>
        <taxon>Actinomycetes</taxon>
        <taxon>Streptosporangiales</taxon>
        <taxon>Streptosporangiaceae</taxon>
        <taxon>Streptosporangium</taxon>
    </lineage>
</organism>
<keyword evidence="1 4" id="KW-0560">Oxidoreductase</keyword>
<dbReference type="Pfam" id="PF02771">
    <property type="entry name" value="Acyl-CoA_dh_N"/>
    <property type="match status" value="1"/>
</dbReference>
<dbReference type="InterPro" id="IPR036250">
    <property type="entry name" value="AcylCo_DH-like_C"/>
</dbReference>
<accession>A0A7W9MEC3</accession>
<keyword evidence="5" id="KW-1185">Reference proteome</keyword>
<dbReference type="InterPro" id="IPR013107">
    <property type="entry name" value="Acyl-CoA_DH_C"/>
</dbReference>
<dbReference type="SUPFAM" id="SSF47203">
    <property type="entry name" value="Acyl-CoA dehydrogenase C-terminal domain-like"/>
    <property type="match status" value="1"/>
</dbReference>
<dbReference type="PANTHER" id="PTHR43884:SF12">
    <property type="entry name" value="ISOVALERYL-COA DEHYDROGENASE, MITOCHONDRIAL-RELATED"/>
    <property type="match status" value="1"/>
</dbReference>
<dbReference type="InterPro" id="IPR013786">
    <property type="entry name" value="AcylCoA_DH/ox_N"/>
</dbReference>
<evidence type="ECO:0000256" key="1">
    <source>
        <dbReference type="ARBA" id="ARBA00023002"/>
    </source>
</evidence>
<reference evidence="4 5" key="1">
    <citation type="submission" date="2020-08" db="EMBL/GenBank/DDBJ databases">
        <title>Sequencing the genomes of 1000 actinobacteria strains.</title>
        <authorList>
            <person name="Klenk H.-P."/>
        </authorList>
    </citation>
    <scope>NUCLEOTIDE SEQUENCE [LARGE SCALE GENOMIC DNA]</scope>
    <source>
        <strain evidence="4 5">DSM 46887</strain>
    </source>
</reference>
<name>A0A7W9MEC3_9ACTN</name>
<dbReference type="InterPro" id="IPR009100">
    <property type="entry name" value="AcylCoA_DH/oxidase_NM_dom_sf"/>
</dbReference>
<sequence length="388" mass="41880">MTHTPLELAEAVLPTLAGHAAEADRRSEFPRRSLAALRANGLMGLLVPREYGGLGGRLPDLVAVAQRLSTACLSTGLIWAMHCQQVAVLARFASADLAAALLPRIARGELYLASVTTEPGKGGHLMTGVAALADRDGTLLFEREAPVVTGGEYAEGFLITMRASEQARDNQLTLVYADRAQLDITHRGEWDAMGMRGTRSVSMALRAAVPDEQVVGEPGGFREIAVEVMAPYGHLAWASCWLGAATGALRDFVALVRSPRCPPSFDIRSDLVRERLARTRIDLEVTSAYLHRVCEEVAELSAASQSLDNPATQVHLNTLKVVAAEHTFDAVDRLVQLAGMSIGYRRGAVIPLERHFRDLRSASLNYADDRLLVATGALCVLDRAVRLA</sequence>
<feature type="domain" description="Acyl-CoA dehydrogenase/oxidase N-terminal" evidence="2">
    <location>
        <begin position="16"/>
        <end position="109"/>
    </location>
</feature>
<dbReference type="SUPFAM" id="SSF56645">
    <property type="entry name" value="Acyl-CoA dehydrogenase NM domain-like"/>
    <property type="match status" value="1"/>
</dbReference>
<dbReference type="GO" id="GO:0050660">
    <property type="term" value="F:flavin adenine dinucleotide binding"/>
    <property type="evidence" value="ECO:0007669"/>
    <property type="project" value="InterPro"/>
</dbReference>
<dbReference type="EC" id="1.3.8.7" evidence="4"/>
<evidence type="ECO:0000259" key="2">
    <source>
        <dbReference type="Pfam" id="PF02771"/>
    </source>
</evidence>
<evidence type="ECO:0000259" key="3">
    <source>
        <dbReference type="Pfam" id="PF08028"/>
    </source>
</evidence>
<dbReference type="GO" id="GO:0070991">
    <property type="term" value="F:medium-chain fatty acyl-CoA dehydrogenase activity"/>
    <property type="evidence" value="ECO:0007669"/>
    <property type="project" value="UniProtKB-EC"/>
</dbReference>